<accession>A0ABM7VCJ3</accession>
<protein>
    <submittedName>
        <fullName evidence="2">Uncharacterized protein</fullName>
    </submittedName>
</protein>
<dbReference type="EMBL" id="AP025292">
    <property type="protein sequence ID" value="BDC98655.1"/>
    <property type="molecule type" value="Genomic_DNA"/>
</dbReference>
<evidence type="ECO:0000313" key="3">
    <source>
        <dbReference type="Proteomes" id="UP001354989"/>
    </source>
</evidence>
<gene>
    <name evidence="2" type="ORF">PEPS_09360</name>
</gene>
<sequence>MLWCRPFFVLDFLSVVVVHLLVLSLHKTKIERPMKSIFLISVSATSSRQDSFHIIGFRSGAAFAELVTNDFSELLDWMEEVVGAHPVYACPMAKAYQQFLKAHLEAYRLKPLKAVLKAHRWKIRRHYSNILPLFYQPMSPSEMLIMGRCVLKIEGDSDLSGALSVQKTAPMIGFEAMGANLLSRIWFW</sequence>
<keyword evidence="1" id="KW-1133">Transmembrane helix</keyword>
<reference evidence="2 3" key="1">
    <citation type="submission" date="2021-12" db="EMBL/GenBank/DDBJ databases">
        <title>Genome sequencing of bacteria with rrn-lacking chromosome and rrn-plasmid.</title>
        <authorList>
            <person name="Anda M."/>
            <person name="Iwasaki W."/>
        </authorList>
    </citation>
    <scope>NUCLEOTIDE SEQUENCE [LARGE SCALE GENOMIC DNA]</scope>
    <source>
        <strain evidence="2 3">NBRC 101262</strain>
    </source>
</reference>
<evidence type="ECO:0000256" key="1">
    <source>
        <dbReference type="SAM" id="Phobius"/>
    </source>
</evidence>
<keyword evidence="3" id="KW-1185">Reference proteome</keyword>
<dbReference type="Proteomes" id="UP001354989">
    <property type="component" value="Chromosome"/>
</dbReference>
<name>A0ABM7VCJ3_9BACT</name>
<keyword evidence="1" id="KW-0472">Membrane</keyword>
<keyword evidence="1" id="KW-0812">Transmembrane</keyword>
<evidence type="ECO:0000313" key="2">
    <source>
        <dbReference type="EMBL" id="BDC98655.1"/>
    </source>
</evidence>
<feature type="transmembrane region" description="Helical" evidence="1">
    <location>
        <begin position="6"/>
        <end position="25"/>
    </location>
</feature>
<organism evidence="2 3">
    <name type="scientific">Persicobacter psychrovividus</name>
    <dbReference type="NCBI Taxonomy" id="387638"/>
    <lineage>
        <taxon>Bacteria</taxon>
        <taxon>Pseudomonadati</taxon>
        <taxon>Bacteroidota</taxon>
        <taxon>Cytophagia</taxon>
        <taxon>Cytophagales</taxon>
        <taxon>Persicobacteraceae</taxon>
        <taxon>Persicobacter</taxon>
    </lineage>
</organism>
<proteinExistence type="predicted"/>